<evidence type="ECO:0000256" key="4">
    <source>
        <dbReference type="ARBA" id="ARBA00039132"/>
    </source>
</evidence>
<dbReference type="InterPro" id="IPR052382">
    <property type="entry name" value="ABHD10_acyl-thioesterase"/>
</dbReference>
<dbReference type="InterPro" id="IPR029058">
    <property type="entry name" value="AB_hydrolase_fold"/>
</dbReference>
<reference evidence="13 14" key="1">
    <citation type="journal article" date="2002" name="Int. J. Syst. Evol. Microbiol.">
        <title>Sphingopyxis witflariensis sp. nov., isolated from activated sludge.</title>
        <authorList>
            <person name="Kampfer P."/>
            <person name="Witzenberger R."/>
            <person name="Denner E.B."/>
            <person name="Busse H.J."/>
            <person name="Neef A."/>
        </authorList>
    </citation>
    <scope>NUCLEOTIDE SEQUENCE [LARGE SCALE GENOMIC DNA]</scope>
    <source>
        <strain evidence="13 14">DSM 14551</strain>
    </source>
</reference>
<dbReference type="SUPFAM" id="SSF53474">
    <property type="entry name" value="alpha/beta-Hydrolases"/>
    <property type="match status" value="1"/>
</dbReference>
<protein>
    <recommendedName>
        <fullName evidence="5">Palmitoyl-protein thioesterase ABHD10, mitochondrial</fullName>
        <ecNumber evidence="4">3.1.1.93</ecNumber>
        <ecNumber evidence="1">3.1.2.22</ecNumber>
    </recommendedName>
    <alternativeName>
        <fullName evidence="7">Acyl-protein thioesterase ABHD10</fullName>
    </alternativeName>
    <alternativeName>
        <fullName evidence="8">Alpha/beta hydrolase domain-containing protein 10</fullName>
    </alternativeName>
    <alternativeName>
        <fullName evidence="6">Mycophenolic acid acyl-glucuronide esterase, mitochondrial</fullName>
    </alternativeName>
</protein>
<evidence type="ECO:0000313" key="13">
    <source>
        <dbReference type="EMBL" id="OWQ96264.1"/>
    </source>
</evidence>
<dbReference type="EMBL" id="NISJ01000006">
    <property type="protein sequence ID" value="OWQ96264.1"/>
    <property type="molecule type" value="Genomic_DNA"/>
</dbReference>
<dbReference type="RefSeq" id="WP_088473013.1">
    <property type="nucleotide sequence ID" value="NZ_NISJ01000006.1"/>
</dbReference>
<dbReference type="GO" id="GO:0004553">
    <property type="term" value="F:hydrolase activity, hydrolyzing O-glycosyl compounds"/>
    <property type="evidence" value="ECO:0007669"/>
    <property type="project" value="TreeGrafter"/>
</dbReference>
<evidence type="ECO:0000259" key="12">
    <source>
        <dbReference type="Pfam" id="PF12697"/>
    </source>
</evidence>
<organism evidence="13 14">
    <name type="scientific">Sphingopyxis witflariensis</name>
    <dbReference type="NCBI Taxonomy" id="173675"/>
    <lineage>
        <taxon>Bacteria</taxon>
        <taxon>Pseudomonadati</taxon>
        <taxon>Pseudomonadota</taxon>
        <taxon>Alphaproteobacteria</taxon>
        <taxon>Sphingomonadales</taxon>
        <taxon>Sphingomonadaceae</taxon>
        <taxon>Sphingopyxis</taxon>
    </lineage>
</organism>
<comment type="catalytic activity">
    <reaction evidence="10">
        <text>S-hexadecanoyl-L-cysteinyl-[protein] + H2O = L-cysteinyl-[protein] + hexadecanoate + H(+)</text>
        <dbReference type="Rhea" id="RHEA:19233"/>
        <dbReference type="Rhea" id="RHEA-COMP:10131"/>
        <dbReference type="Rhea" id="RHEA-COMP:11032"/>
        <dbReference type="ChEBI" id="CHEBI:7896"/>
        <dbReference type="ChEBI" id="CHEBI:15377"/>
        <dbReference type="ChEBI" id="CHEBI:15378"/>
        <dbReference type="ChEBI" id="CHEBI:29950"/>
        <dbReference type="ChEBI" id="CHEBI:74151"/>
        <dbReference type="EC" id="3.1.2.22"/>
    </reaction>
    <physiologicalReaction direction="left-to-right" evidence="10">
        <dbReference type="Rhea" id="RHEA:19234"/>
    </physiologicalReaction>
</comment>
<evidence type="ECO:0000313" key="14">
    <source>
        <dbReference type="Proteomes" id="UP000197097"/>
    </source>
</evidence>
<dbReference type="GO" id="GO:0102390">
    <property type="term" value="F:mycophenolic acid acyl-glucuronide esterase activity"/>
    <property type="evidence" value="ECO:0007669"/>
    <property type="project" value="UniProtKB-EC"/>
</dbReference>
<comment type="function">
    <text evidence="9">Acts as an acyl-protein thioesterase that hydrolyzes fatty acids from acylated residues in proteins. Regulates the mitochondrial S-depalmitoylation of the nucleophilic active site residue of peroxiredoxin-5/PRDX5, a key antioxidant protein, therefore modulating mitochondrial antioxidant ability. Also catalyzes the deglucuronidation of mycophenolic acid acyl-glucuronide, an active metabolite of the immunosuppressant drug mycophenolate.</text>
</comment>
<dbReference type="Pfam" id="PF12697">
    <property type="entry name" value="Abhydrolase_6"/>
    <property type="match status" value="1"/>
</dbReference>
<accession>A0A246JTC4</accession>
<comment type="caution">
    <text evidence="13">The sequence shown here is derived from an EMBL/GenBank/DDBJ whole genome shotgun (WGS) entry which is preliminary data.</text>
</comment>
<evidence type="ECO:0000256" key="8">
    <source>
        <dbReference type="ARBA" id="ARBA00042704"/>
    </source>
</evidence>
<dbReference type="InterPro" id="IPR000073">
    <property type="entry name" value="AB_hydrolase_1"/>
</dbReference>
<proteinExistence type="predicted"/>
<evidence type="ECO:0000256" key="3">
    <source>
        <dbReference type="ARBA" id="ARBA00022946"/>
    </source>
</evidence>
<dbReference type="EC" id="3.1.2.22" evidence="1"/>
<evidence type="ECO:0000256" key="2">
    <source>
        <dbReference type="ARBA" id="ARBA00022801"/>
    </source>
</evidence>
<evidence type="ECO:0000256" key="9">
    <source>
        <dbReference type="ARBA" id="ARBA00046047"/>
    </source>
</evidence>
<evidence type="ECO:0000256" key="5">
    <source>
        <dbReference type="ARBA" id="ARBA00039314"/>
    </source>
</evidence>
<evidence type="ECO:0000256" key="6">
    <source>
        <dbReference type="ARBA" id="ARBA00041520"/>
    </source>
</evidence>
<dbReference type="EC" id="3.1.1.93" evidence="4"/>
<evidence type="ECO:0000256" key="10">
    <source>
        <dbReference type="ARBA" id="ARBA00047409"/>
    </source>
</evidence>
<sequence length="256" mass="27417">MTETPAPEYLERSGRPRLAYRHVVGTGPTIIFLPGYMSDMEGGKATALHAWAAAEGRACLLLDYAGCGQSDGLFAEQTLLDWRGDIIDLIDARVEGPVLIVGSSMGGWLMLLAALALVRRDGPSRVAGLVGIAAAPDFTDWGFSDTEKAIILAEGELREETPYSDQPYVTTRGFFQSGEANRLLGAVIPLACPVRLLHGQEDGDVPPDISLRLSAALASEDVQTTLIKGGDHRLSRDSDIALLIDTVARLATDTRN</sequence>
<dbReference type="PANTHER" id="PTHR16138:SF7">
    <property type="entry name" value="PALMITOYL-PROTEIN THIOESTERASE ABHD10, MITOCHONDRIAL"/>
    <property type="match status" value="1"/>
</dbReference>
<keyword evidence="2 13" id="KW-0378">Hydrolase</keyword>
<gene>
    <name evidence="13" type="ORF">CDQ91_12155</name>
</gene>
<evidence type="ECO:0000256" key="1">
    <source>
        <dbReference type="ARBA" id="ARBA00012423"/>
    </source>
</evidence>
<comment type="catalytic activity">
    <reaction evidence="11">
        <text>mycophenolic acid O-acyl-beta-D-glucuronide + H2O = mycophenolate + D-glucuronate + H(+)</text>
        <dbReference type="Rhea" id="RHEA:34179"/>
        <dbReference type="ChEBI" id="CHEBI:15377"/>
        <dbReference type="ChEBI" id="CHEBI:15378"/>
        <dbReference type="ChEBI" id="CHEBI:58720"/>
        <dbReference type="ChEBI" id="CHEBI:62932"/>
        <dbReference type="ChEBI" id="CHEBI:66982"/>
        <dbReference type="EC" id="3.1.1.93"/>
    </reaction>
    <physiologicalReaction direction="left-to-right" evidence="11">
        <dbReference type="Rhea" id="RHEA:34180"/>
    </physiologicalReaction>
</comment>
<feature type="domain" description="AB hydrolase-1" evidence="12">
    <location>
        <begin position="30"/>
        <end position="232"/>
    </location>
</feature>
<dbReference type="PANTHER" id="PTHR16138">
    <property type="entry name" value="MYCOPHENOLIC ACID ACYL-GLUCURONIDE ESTERASE, MITOCHONDRIAL"/>
    <property type="match status" value="1"/>
</dbReference>
<dbReference type="AlphaFoldDB" id="A0A246JTC4"/>
<dbReference type="Proteomes" id="UP000197097">
    <property type="component" value="Unassembled WGS sequence"/>
</dbReference>
<dbReference type="GO" id="GO:0008474">
    <property type="term" value="F:palmitoyl-(protein) hydrolase activity"/>
    <property type="evidence" value="ECO:0007669"/>
    <property type="project" value="UniProtKB-EC"/>
</dbReference>
<keyword evidence="14" id="KW-1185">Reference proteome</keyword>
<dbReference type="Gene3D" id="3.40.50.1820">
    <property type="entry name" value="alpha/beta hydrolase"/>
    <property type="match status" value="1"/>
</dbReference>
<name>A0A246JTC4_9SPHN</name>
<evidence type="ECO:0000256" key="11">
    <source>
        <dbReference type="ARBA" id="ARBA00047972"/>
    </source>
</evidence>
<keyword evidence="3" id="KW-0809">Transit peptide</keyword>
<evidence type="ECO:0000256" key="7">
    <source>
        <dbReference type="ARBA" id="ARBA00042645"/>
    </source>
</evidence>
<dbReference type="OrthoDB" id="9813296at2"/>